<dbReference type="Gene3D" id="1.20.120.1320">
    <property type="entry name" value="Aspartokinase, catalytic domain"/>
    <property type="match status" value="1"/>
</dbReference>
<dbReference type="GO" id="GO:0004072">
    <property type="term" value="F:aspartate kinase activity"/>
    <property type="evidence" value="ECO:0007669"/>
    <property type="project" value="UniProtKB-EC"/>
</dbReference>
<organism evidence="12 13">
    <name type="scientific">Thalassotalea psychrophila</name>
    <dbReference type="NCBI Taxonomy" id="3065647"/>
    <lineage>
        <taxon>Bacteria</taxon>
        <taxon>Pseudomonadati</taxon>
        <taxon>Pseudomonadota</taxon>
        <taxon>Gammaproteobacteria</taxon>
        <taxon>Alteromonadales</taxon>
        <taxon>Colwelliaceae</taxon>
        <taxon>Thalassotalea</taxon>
    </lineage>
</organism>
<dbReference type="SUPFAM" id="SSF53633">
    <property type="entry name" value="Carbamate kinase-like"/>
    <property type="match status" value="1"/>
</dbReference>
<name>A0ABY9U0L9_9GAMM</name>
<evidence type="ECO:0000256" key="3">
    <source>
        <dbReference type="ARBA" id="ARBA00022679"/>
    </source>
</evidence>
<dbReference type="InterPro" id="IPR005260">
    <property type="entry name" value="Asp_kin_monofn"/>
</dbReference>
<evidence type="ECO:0000256" key="5">
    <source>
        <dbReference type="ARBA" id="ARBA00022777"/>
    </source>
</evidence>
<dbReference type="SUPFAM" id="SSF55021">
    <property type="entry name" value="ACT-like"/>
    <property type="match status" value="2"/>
</dbReference>
<feature type="domain" description="Aspartate/glutamate/uridylate kinase" evidence="10">
    <location>
        <begin position="6"/>
        <end position="280"/>
    </location>
</feature>
<keyword evidence="9" id="KW-0028">Amino-acid biosynthesis</keyword>
<dbReference type="EMBL" id="CP134145">
    <property type="protein sequence ID" value="WNC74083.1"/>
    <property type="molecule type" value="Genomic_DNA"/>
</dbReference>
<gene>
    <name evidence="12" type="primary">lysC</name>
    <name evidence="12" type="ORF">RGQ13_08840</name>
</gene>
<keyword evidence="3 8" id="KW-0808">Transferase</keyword>
<dbReference type="PANTHER" id="PTHR21499">
    <property type="entry name" value="ASPARTATE KINASE"/>
    <property type="match status" value="1"/>
</dbReference>
<evidence type="ECO:0000256" key="1">
    <source>
        <dbReference type="ARBA" id="ARBA00004766"/>
    </source>
</evidence>
<evidence type="ECO:0000256" key="9">
    <source>
        <dbReference type="RuleBase" id="RU004249"/>
    </source>
</evidence>
<proteinExistence type="inferred from homology"/>
<dbReference type="RefSeq" id="WP_348393191.1">
    <property type="nucleotide sequence ID" value="NZ_CP134145.1"/>
</dbReference>
<evidence type="ECO:0000313" key="12">
    <source>
        <dbReference type="EMBL" id="WNC74083.1"/>
    </source>
</evidence>
<evidence type="ECO:0000259" key="10">
    <source>
        <dbReference type="Pfam" id="PF00696"/>
    </source>
</evidence>
<dbReference type="Proteomes" id="UP001258994">
    <property type="component" value="Chromosome"/>
</dbReference>
<dbReference type="PIRSF" id="PIRSF000726">
    <property type="entry name" value="Asp_kin"/>
    <property type="match status" value="1"/>
</dbReference>
<comment type="pathway">
    <text evidence="9">Amino-acid biosynthesis; L-threonine biosynthesis; L-threonine from L-aspartate: step 1/5.</text>
</comment>
<dbReference type="Pfam" id="PF00696">
    <property type="entry name" value="AA_kinase"/>
    <property type="match status" value="1"/>
</dbReference>
<dbReference type="InterPro" id="IPR036393">
    <property type="entry name" value="AceGlu_kinase-like_sf"/>
</dbReference>
<evidence type="ECO:0000256" key="6">
    <source>
        <dbReference type="ARBA" id="ARBA00022840"/>
    </source>
</evidence>
<evidence type="ECO:0000256" key="4">
    <source>
        <dbReference type="ARBA" id="ARBA00022741"/>
    </source>
</evidence>
<comment type="pathway">
    <text evidence="9">Amino-acid biosynthesis; L-methionine biosynthesis via de novo pathway; L-homoserine from L-aspartate: step 1/3.</text>
</comment>
<dbReference type="NCBIfam" id="TIGR00657">
    <property type="entry name" value="asp_kinases"/>
    <property type="match status" value="1"/>
</dbReference>
<dbReference type="InterPro" id="IPR001341">
    <property type="entry name" value="Asp_kinase"/>
</dbReference>
<dbReference type="InterPro" id="IPR042199">
    <property type="entry name" value="AsparK_Bifunc_asparK/hSer_DH"/>
</dbReference>
<evidence type="ECO:0000256" key="7">
    <source>
        <dbReference type="ARBA" id="ARBA00047872"/>
    </source>
</evidence>
<keyword evidence="13" id="KW-1185">Reference proteome</keyword>
<comment type="similarity">
    <text evidence="2 8">Belongs to the aspartokinase family.</text>
</comment>
<evidence type="ECO:0000256" key="2">
    <source>
        <dbReference type="ARBA" id="ARBA00010122"/>
    </source>
</evidence>
<dbReference type="Gene3D" id="3.30.70.260">
    <property type="match status" value="2"/>
</dbReference>
<dbReference type="PROSITE" id="PS00324">
    <property type="entry name" value="ASPARTOKINASE"/>
    <property type="match status" value="1"/>
</dbReference>
<evidence type="ECO:0000259" key="11">
    <source>
        <dbReference type="Pfam" id="PF22468"/>
    </source>
</evidence>
<keyword evidence="4" id="KW-0547">Nucleotide-binding</keyword>
<dbReference type="CDD" id="cd04932">
    <property type="entry name" value="ACT_AKiii-LysC-EC_1"/>
    <property type="match status" value="1"/>
</dbReference>
<sequence>MSNIALTVAKFGGTSVADHEAMLRCAQIIKSQPETRVVVVSASAGVTNHLVTLSQKVLSNEERTEIVEAIRLIQYNITQNLSAEIELNSQIDDVLTSLTELAEQQDTLQTAKTGDAILACGERMSSIVFAEVLRSIGVEGVAFDVRDVMQTNSLYGKAVVDIDALAANCEHSLTPLLTEHVIVTQGFIGKDGLGNTTTLGRGGSDYSAALIAEAIGATGLSIWTDVVGIFTTDPRIASSARAIPEISFGEAAEMATFGAKILHPATLIPAMRSSIPVFVGSSREPEAGGTQIMQEVASKPTYRSIALRREQTLVTVKSPAMLHASGFLAQVFGILAKHELSVDLITTSEISVALTFDNPTGSTQALINQAVVEELEQLCEVSVEHDLCLVAIVGNGLDASSGLGSSIFNNIEDTNIRMICHGASSNNLCFLVNEADGNNVVETLHDKLFV</sequence>
<feature type="domain" description="Aspartokinase ACT" evidence="11">
    <location>
        <begin position="390"/>
        <end position="447"/>
    </location>
</feature>
<dbReference type="InterPro" id="IPR001048">
    <property type="entry name" value="Asp/Glu/Uridylate_kinase"/>
</dbReference>
<dbReference type="InterPro" id="IPR047962">
    <property type="entry name" value="LysC_ACT_2"/>
</dbReference>
<dbReference type="InterPro" id="IPR018042">
    <property type="entry name" value="Aspartate_kinase_CS"/>
</dbReference>
<evidence type="ECO:0000313" key="13">
    <source>
        <dbReference type="Proteomes" id="UP001258994"/>
    </source>
</evidence>
<dbReference type="Pfam" id="PF22468">
    <property type="entry name" value="ACT_9"/>
    <property type="match status" value="1"/>
</dbReference>
<reference evidence="13" key="1">
    <citation type="submission" date="2023-09" db="EMBL/GenBank/DDBJ databases">
        <authorList>
            <person name="Li S."/>
            <person name="Li X."/>
            <person name="Zhang C."/>
            <person name="Zhao Z."/>
        </authorList>
    </citation>
    <scope>NUCLEOTIDE SEQUENCE [LARGE SCALE GENOMIC DNA]</scope>
    <source>
        <strain evidence="13">SQ149</strain>
    </source>
</reference>
<dbReference type="PANTHER" id="PTHR21499:SF59">
    <property type="entry name" value="ASPARTOKINASE"/>
    <property type="match status" value="1"/>
</dbReference>
<comment type="catalytic activity">
    <reaction evidence="7 8">
        <text>L-aspartate + ATP = 4-phospho-L-aspartate + ADP</text>
        <dbReference type="Rhea" id="RHEA:23776"/>
        <dbReference type="ChEBI" id="CHEBI:29991"/>
        <dbReference type="ChEBI" id="CHEBI:30616"/>
        <dbReference type="ChEBI" id="CHEBI:57535"/>
        <dbReference type="ChEBI" id="CHEBI:456216"/>
        <dbReference type="EC" id="2.7.2.4"/>
    </reaction>
</comment>
<comment type="pathway">
    <text evidence="1 9">Amino-acid biosynthesis; L-lysine biosynthesis via DAP pathway; (S)-tetrahydrodipicolinate from L-aspartate: step 1/4.</text>
</comment>
<dbReference type="Gene3D" id="3.40.1160.10">
    <property type="entry name" value="Acetylglutamate kinase-like"/>
    <property type="match status" value="1"/>
</dbReference>
<dbReference type="CDD" id="cd04917">
    <property type="entry name" value="ACT_AKiii-LysC-EC_2"/>
    <property type="match status" value="1"/>
</dbReference>
<dbReference type="InterPro" id="IPR054352">
    <property type="entry name" value="ACT_Aspartokinase"/>
</dbReference>
<accession>A0ABY9U0L9</accession>
<keyword evidence="5 8" id="KW-0418">Kinase</keyword>
<dbReference type="NCBIfam" id="NF006570">
    <property type="entry name" value="PRK09084.1"/>
    <property type="match status" value="1"/>
</dbReference>
<dbReference type="EC" id="2.7.2.4" evidence="8"/>
<evidence type="ECO:0000256" key="8">
    <source>
        <dbReference type="RuleBase" id="RU003448"/>
    </source>
</evidence>
<protein>
    <recommendedName>
        <fullName evidence="8">Aspartokinase</fullName>
        <ecNumber evidence="8">2.7.2.4</ecNumber>
    </recommendedName>
</protein>
<dbReference type="InterPro" id="IPR045865">
    <property type="entry name" value="ACT-like_dom_sf"/>
</dbReference>
<keyword evidence="6" id="KW-0067">ATP-binding</keyword>